<dbReference type="AlphaFoldDB" id="A0A084WQB1"/>
<evidence type="ECO:0000313" key="4">
    <source>
        <dbReference type="Proteomes" id="UP000030765"/>
    </source>
</evidence>
<keyword evidence="4" id="KW-1185">Reference proteome</keyword>
<gene>
    <name evidence="2" type="ORF">ZHAS_00020654</name>
</gene>
<dbReference type="Proteomes" id="UP000030765">
    <property type="component" value="Unassembled WGS sequence"/>
</dbReference>
<evidence type="ECO:0000256" key="1">
    <source>
        <dbReference type="SAM" id="MobiDB-lite"/>
    </source>
</evidence>
<evidence type="ECO:0000313" key="2">
    <source>
        <dbReference type="EMBL" id="KFB52405.1"/>
    </source>
</evidence>
<reference evidence="3" key="2">
    <citation type="submission" date="2020-05" db="UniProtKB">
        <authorList>
            <consortium name="EnsemblMetazoa"/>
        </authorList>
    </citation>
    <scope>IDENTIFICATION</scope>
</reference>
<accession>A0A084WQB1</accession>
<protein>
    <submittedName>
        <fullName evidence="2 3">Putative lipoprotein</fullName>
    </submittedName>
</protein>
<sequence>MEHVFEVWMEDAPGARRKSGKETLVRRKPSFEGKPIVSAGACNRERKLQFFVARTIKQQFGRSSSGSSKESQQNKQINRLSQHFEVAEKCTTGYHDSRHRNPHLQPGQPRS</sequence>
<reference evidence="2 4" key="1">
    <citation type="journal article" date="2014" name="BMC Genomics">
        <title>Genome sequence of Anopheles sinensis provides insight into genetics basis of mosquito competence for malaria parasites.</title>
        <authorList>
            <person name="Zhou D."/>
            <person name="Zhang D."/>
            <person name="Ding G."/>
            <person name="Shi L."/>
            <person name="Hou Q."/>
            <person name="Ye Y."/>
            <person name="Xu Y."/>
            <person name="Zhou H."/>
            <person name="Xiong C."/>
            <person name="Li S."/>
            <person name="Yu J."/>
            <person name="Hong S."/>
            <person name="Yu X."/>
            <person name="Zou P."/>
            <person name="Chen C."/>
            <person name="Chang X."/>
            <person name="Wang W."/>
            <person name="Lv Y."/>
            <person name="Sun Y."/>
            <person name="Ma L."/>
            <person name="Shen B."/>
            <person name="Zhu C."/>
        </authorList>
    </citation>
    <scope>NUCLEOTIDE SEQUENCE [LARGE SCALE GENOMIC DNA]</scope>
</reference>
<organism evidence="2">
    <name type="scientific">Anopheles sinensis</name>
    <name type="common">Mosquito</name>
    <dbReference type="NCBI Taxonomy" id="74873"/>
    <lineage>
        <taxon>Eukaryota</taxon>
        <taxon>Metazoa</taxon>
        <taxon>Ecdysozoa</taxon>
        <taxon>Arthropoda</taxon>
        <taxon>Hexapoda</taxon>
        <taxon>Insecta</taxon>
        <taxon>Pterygota</taxon>
        <taxon>Neoptera</taxon>
        <taxon>Endopterygota</taxon>
        <taxon>Diptera</taxon>
        <taxon>Nematocera</taxon>
        <taxon>Culicoidea</taxon>
        <taxon>Culicidae</taxon>
        <taxon>Anophelinae</taxon>
        <taxon>Anopheles</taxon>
    </lineage>
</organism>
<evidence type="ECO:0000313" key="3">
    <source>
        <dbReference type="EnsemblMetazoa" id="ASIC020654-PA"/>
    </source>
</evidence>
<name>A0A084WQB1_ANOSI</name>
<proteinExistence type="predicted"/>
<keyword evidence="2" id="KW-0449">Lipoprotein</keyword>
<feature type="region of interest" description="Disordered" evidence="1">
    <location>
        <begin position="59"/>
        <end position="111"/>
    </location>
</feature>
<dbReference type="EMBL" id="ATLV01025458">
    <property type="status" value="NOT_ANNOTATED_CDS"/>
    <property type="molecule type" value="Genomic_DNA"/>
</dbReference>
<feature type="compositionally biased region" description="Low complexity" evidence="1">
    <location>
        <begin position="59"/>
        <end position="76"/>
    </location>
</feature>
<dbReference type="EnsemblMetazoa" id="ASIC020654-RA">
    <property type="protein sequence ID" value="ASIC020654-PA"/>
    <property type="gene ID" value="ASIC020654"/>
</dbReference>
<dbReference type="EMBL" id="KE525389">
    <property type="protein sequence ID" value="KFB52405.1"/>
    <property type="molecule type" value="Genomic_DNA"/>
</dbReference>
<dbReference type="VEuPathDB" id="VectorBase:ASIC020654"/>